<dbReference type="Pfam" id="PF02518">
    <property type="entry name" value="HATPase_c"/>
    <property type="match status" value="1"/>
</dbReference>
<dbReference type="SUPFAM" id="SSF55874">
    <property type="entry name" value="ATPase domain of HSP90 chaperone/DNA topoisomerase II/histidine kinase"/>
    <property type="match status" value="1"/>
</dbReference>
<dbReference type="InterPro" id="IPR003594">
    <property type="entry name" value="HATPase_dom"/>
</dbReference>
<dbReference type="PANTHER" id="PTHR45436:SF5">
    <property type="entry name" value="SENSOR HISTIDINE KINASE TRCS"/>
    <property type="match status" value="1"/>
</dbReference>
<keyword evidence="6" id="KW-0175">Coiled coil</keyword>
<organism evidence="10 11">
    <name type="scientific">Catellatospora coxensis</name>
    <dbReference type="NCBI Taxonomy" id="310354"/>
    <lineage>
        <taxon>Bacteria</taxon>
        <taxon>Bacillati</taxon>
        <taxon>Actinomycetota</taxon>
        <taxon>Actinomycetes</taxon>
        <taxon>Micromonosporales</taxon>
        <taxon>Micromonosporaceae</taxon>
        <taxon>Catellatospora</taxon>
    </lineage>
</organism>
<dbReference type="GO" id="GO:0005886">
    <property type="term" value="C:plasma membrane"/>
    <property type="evidence" value="ECO:0007669"/>
    <property type="project" value="TreeGrafter"/>
</dbReference>
<evidence type="ECO:0000313" key="11">
    <source>
        <dbReference type="Proteomes" id="UP000630887"/>
    </source>
</evidence>
<gene>
    <name evidence="10" type="ORF">Cco03nite_34930</name>
</gene>
<dbReference type="AlphaFoldDB" id="A0A8J3KV69"/>
<proteinExistence type="predicted"/>
<keyword evidence="3" id="KW-0597">Phosphoprotein</keyword>
<dbReference type="EMBL" id="BONI01000027">
    <property type="protein sequence ID" value="GIG06793.1"/>
    <property type="molecule type" value="Genomic_DNA"/>
</dbReference>
<dbReference type="GO" id="GO:0000160">
    <property type="term" value="P:phosphorelay signal transduction system"/>
    <property type="evidence" value="ECO:0007669"/>
    <property type="project" value="TreeGrafter"/>
</dbReference>
<comment type="catalytic activity">
    <reaction evidence="1">
        <text>ATP + protein L-histidine = ADP + protein N-phospho-L-histidine.</text>
        <dbReference type="EC" id="2.7.13.3"/>
    </reaction>
</comment>
<dbReference type="GO" id="GO:0004673">
    <property type="term" value="F:protein histidine kinase activity"/>
    <property type="evidence" value="ECO:0007669"/>
    <property type="project" value="UniProtKB-EC"/>
</dbReference>
<name>A0A8J3KV69_9ACTN</name>
<feature type="coiled-coil region" evidence="6">
    <location>
        <begin position="328"/>
        <end position="355"/>
    </location>
</feature>
<keyword evidence="5" id="KW-0418">Kinase</keyword>
<dbReference type="RefSeq" id="WP_203693151.1">
    <property type="nucleotide sequence ID" value="NZ_BONI01000027.1"/>
</dbReference>
<evidence type="ECO:0000313" key="10">
    <source>
        <dbReference type="EMBL" id="GIG06793.1"/>
    </source>
</evidence>
<keyword evidence="8" id="KW-1133">Transmembrane helix</keyword>
<keyword evidence="8" id="KW-0812">Transmembrane</keyword>
<protein>
    <recommendedName>
        <fullName evidence="2">histidine kinase</fullName>
        <ecNumber evidence="2">2.7.13.3</ecNumber>
    </recommendedName>
</protein>
<evidence type="ECO:0000256" key="6">
    <source>
        <dbReference type="SAM" id="Coils"/>
    </source>
</evidence>
<dbReference type="PROSITE" id="PS50906">
    <property type="entry name" value="NIT"/>
    <property type="match status" value="1"/>
</dbReference>
<keyword evidence="4" id="KW-0808">Transferase</keyword>
<keyword evidence="8" id="KW-0472">Membrane</keyword>
<reference evidence="10 11" key="1">
    <citation type="submission" date="2021-01" db="EMBL/GenBank/DDBJ databases">
        <title>Whole genome shotgun sequence of Catellatospora coxensis NBRC 107359.</title>
        <authorList>
            <person name="Komaki H."/>
            <person name="Tamura T."/>
        </authorList>
    </citation>
    <scope>NUCLEOTIDE SEQUENCE [LARGE SCALE GENOMIC DNA]</scope>
    <source>
        <strain evidence="10 11">NBRC 107359</strain>
    </source>
</reference>
<sequence>MNESDPRPPRNPGLRNKIFAVLASLVALWAFAAYVTVGQGLSLVWLAALEQQVAKPTEALIAAIQAERRESVTFAASGTAGDRDALDAARIGTDQAERRLRQALEGTIAQWSTSEASDGRLADLLAALEGLPERRTELDRGGLDRVRASAYFTGLAQLGFDVYGTYTAWDDSEVIFHTSTLVLLTHSQEMISREDAVLSGVIGENRFTEADRAAFTELVGAQKYLSTQVVERLPQPDKGQYTRLLNSPAMLALQSLENEVMRAPPGAAPLADPAAWRAAVTGAIDAVRTLVLDLADATVVRFRPAAIGIIVQLVLAAGLGLIAVVLSIRFTIRSLRSLQAQLAQLRAAALDLAQVRLPRVVERLRVGEDVDVGKAAPPLAFGDDDIGQVGRAFDVVQQTAIQATVDQAELRRGVRDVFLSLAHRIQTLVHRQLKLIDLMERQAATDEELAKLFQIDHLATRMRRNAENLVVLSGVPASRTYRSTVPLVDVLRGALAEVEDYPRVRLRAAEPAALAGHAAGDVIHLLAELMENAVTFSPPTTDVDVIGRAVPGGYLVEISDRGLGMTGLALQDANRQLADPPEFQLAGAARLGFYVVGRLARRHQVAVQLRRSAHDGVTAAVVLPAELIARTAPEVGDRPRERLLATVAAAAALNPNGRRPAGQPAGTGPAAAGTQAAGEDKVTPAGLPWREKRPKRVVPRPRDTAEAEQPRNDGPAYPNGRDPREVGRFLAAYADGARQGREQAELTGPTPTAAHPEGPAS</sequence>
<accession>A0A8J3KV69</accession>
<evidence type="ECO:0000256" key="4">
    <source>
        <dbReference type="ARBA" id="ARBA00022679"/>
    </source>
</evidence>
<dbReference type="PANTHER" id="PTHR45436">
    <property type="entry name" value="SENSOR HISTIDINE KINASE YKOH"/>
    <property type="match status" value="1"/>
</dbReference>
<evidence type="ECO:0000256" key="8">
    <source>
        <dbReference type="SAM" id="Phobius"/>
    </source>
</evidence>
<comment type="caution">
    <text evidence="10">The sequence shown here is derived from an EMBL/GenBank/DDBJ whole genome shotgun (WGS) entry which is preliminary data.</text>
</comment>
<dbReference type="Pfam" id="PF08376">
    <property type="entry name" value="NIT"/>
    <property type="match status" value="1"/>
</dbReference>
<dbReference type="Proteomes" id="UP000630887">
    <property type="component" value="Unassembled WGS sequence"/>
</dbReference>
<dbReference type="InterPro" id="IPR036890">
    <property type="entry name" value="HATPase_C_sf"/>
</dbReference>
<feature type="transmembrane region" description="Helical" evidence="8">
    <location>
        <begin position="305"/>
        <end position="328"/>
    </location>
</feature>
<feature type="region of interest" description="Disordered" evidence="7">
    <location>
        <begin position="654"/>
        <end position="761"/>
    </location>
</feature>
<evidence type="ECO:0000256" key="5">
    <source>
        <dbReference type="ARBA" id="ARBA00022777"/>
    </source>
</evidence>
<feature type="compositionally biased region" description="Low complexity" evidence="7">
    <location>
        <begin position="654"/>
        <end position="677"/>
    </location>
</feature>
<feature type="domain" description="NIT" evidence="9">
    <location>
        <begin position="55"/>
        <end position="305"/>
    </location>
</feature>
<dbReference type="InterPro" id="IPR013587">
    <property type="entry name" value="Nitrate/nitrite_sensing"/>
</dbReference>
<evidence type="ECO:0000256" key="3">
    <source>
        <dbReference type="ARBA" id="ARBA00022553"/>
    </source>
</evidence>
<evidence type="ECO:0000259" key="9">
    <source>
        <dbReference type="PROSITE" id="PS50906"/>
    </source>
</evidence>
<dbReference type="EC" id="2.7.13.3" evidence="2"/>
<dbReference type="Gene3D" id="3.30.565.10">
    <property type="entry name" value="Histidine kinase-like ATPase, C-terminal domain"/>
    <property type="match status" value="1"/>
</dbReference>
<dbReference type="InterPro" id="IPR050428">
    <property type="entry name" value="TCS_sensor_his_kinase"/>
</dbReference>
<evidence type="ECO:0000256" key="7">
    <source>
        <dbReference type="SAM" id="MobiDB-lite"/>
    </source>
</evidence>
<dbReference type="SMART" id="SM00387">
    <property type="entry name" value="HATPase_c"/>
    <property type="match status" value="1"/>
</dbReference>
<feature type="compositionally biased region" description="Basic and acidic residues" evidence="7">
    <location>
        <begin position="700"/>
        <end position="711"/>
    </location>
</feature>
<evidence type="ECO:0000256" key="2">
    <source>
        <dbReference type="ARBA" id="ARBA00012438"/>
    </source>
</evidence>
<keyword evidence="11" id="KW-1185">Reference proteome</keyword>
<evidence type="ECO:0000256" key="1">
    <source>
        <dbReference type="ARBA" id="ARBA00000085"/>
    </source>
</evidence>
<dbReference type="InterPro" id="IPR010910">
    <property type="entry name" value="Nitrate/nitrite_sensing_bac"/>
</dbReference>